<evidence type="ECO:0000313" key="7">
    <source>
        <dbReference type="EMBL" id="MFC4770275.1"/>
    </source>
</evidence>
<gene>
    <name evidence="7" type="ORF">ACFO8Q_23645</name>
</gene>
<evidence type="ECO:0000256" key="3">
    <source>
        <dbReference type="ARBA" id="ARBA00023002"/>
    </source>
</evidence>
<accession>A0ABV9Q7U2</accession>
<dbReference type="Pfam" id="PF02737">
    <property type="entry name" value="3HCDH_N"/>
    <property type="match status" value="1"/>
</dbReference>
<dbReference type="Gene3D" id="1.10.1040.10">
    <property type="entry name" value="N-(1-d-carboxylethyl)-l-norvaline Dehydrogenase, domain 2"/>
    <property type="match status" value="1"/>
</dbReference>
<dbReference type="PIRSF" id="PIRSF000105">
    <property type="entry name" value="HCDH"/>
    <property type="match status" value="1"/>
</dbReference>
<name>A0ABV9Q7U2_9BACL</name>
<dbReference type="Gene3D" id="3.40.50.720">
    <property type="entry name" value="NAD(P)-binding Rossmann-like Domain"/>
    <property type="match status" value="1"/>
</dbReference>
<comment type="pathway">
    <text evidence="1">Lipid metabolism; butanoate metabolism.</text>
</comment>
<dbReference type="PROSITE" id="PS00067">
    <property type="entry name" value="3HCDH"/>
    <property type="match status" value="1"/>
</dbReference>
<feature type="compositionally biased region" description="Polar residues" evidence="4">
    <location>
        <begin position="287"/>
        <end position="296"/>
    </location>
</feature>
<evidence type="ECO:0000256" key="4">
    <source>
        <dbReference type="SAM" id="MobiDB-lite"/>
    </source>
</evidence>
<organism evidence="7 8">
    <name type="scientific">Effusibacillus consociatus</name>
    <dbReference type="NCBI Taxonomy" id="1117041"/>
    <lineage>
        <taxon>Bacteria</taxon>
        <taxon>Bacillati</taxon>
        <taxon>Bacillota</taxon>
        <taxon>Bacilli</taxon>
        <taxon>Bacillales</taxon>
        <taxon>Alicyclobacillaceae</taxon>
        <taxon>Effusibacillus</taxon>
    </lineage>
</organism>
<dbReference type="InterPro" id="IPR022694">
    <property type="entry name" value="3-OHacyl-CoA_DH"/>
</dbReference>
<keyword evidence="8" id="KW-1185">Reference proteome</keyword>
<evidence type="ECO:0000313" key="8">
    <source>
        <dbReference type="Proteomes" id="UP001596002"/>
    </source>
</evidence>
<evidence type="ECO:0000256" key="2">
    <source>
        <dbReference type="ARBA" id="ARBA00009463"/>
    </source>
</evidence>
<comment type="similarity">
    <text evidence="2">Belongs to the 3-hydroxyacyl-CoA dehydrogenase family.</text>
</comment>
<evidence type="ECO:0000256" key="1">
    <source>
        <dbReference type="ARBA" id="ARBA00005086"/>
    </source>
</evidence>
<dbReference type="InterPro" id="IPR008927">
    <property type="entry name" value="6-PGluconate_DH-like_C_sf"/>
</dbReference>
<dbReference type="SUPFAM" id="SSF48179">
    <property type="entry name" value="6-phosphogluconate dehydrogenase C-terminal domain-like"/>
    <property type="match status" value="1"/>
</dbReference>
<feature type="domain" description="3-hydroxyacyl-CoA dehydrogenase C-terminal" evidence="5">
    <location>
        <begin position="191"/>
        <end position="287"/>
    </location>
</feature>
<dbReference type="Proteomes" id="UP001596002">
    <property type="component" value="Unassembled WGS sequence"/>
</dbReference>
<dbReference type="EMBL" id="JBHSHC010000158">
    <property type="protein sequence ID" value="MFC4770275.1"/>
    <property type="molecule type" value="Genomic_DNA"/>
</dbReference>
<dbReference type="InterPro" id="IPR006108">
    <property type="entry name" value="3HC_DH_C"/>
</dbReference>
<evidence type="ECO:0000259" key="5">
    <source>
        <dbReference type="Pfam" id="PF00725"/>
    </source>
</evidence>
<reference evidence="8" key="1">
    <citation type="journal article" date="2019" name="Int. J. Syst. Evol. Microbiol.">
        <title>The Global Catalogue of Microorganisms (GCM) 10K type strain sequencing project: providing services to taxonomists for standard genome sequencing and annotation.</title>
        <authorList>
            <consortium name="The Broad Institute Genomics Platform"/>
            <consortium name="The Broad Institute Genome Sequencing Center for Infectious Disease"/>
            <person name="Wu L."/>
            <person name="Ma J."/>
        </authorList>
    </citation>
    <scope>NUCLEOTIDE SEQUENCE [LARGE SCALE GENOMIC DNA]</scope>
    <source>
        <strain evidence="8">WYCCWR 12678</strain>
    </source>
</reference>
<dbReference type="InterPro" id="IPR006180">
    <property type="entry name" value="3-OHacyl-CoA_DH_CS"/>
</dbReference>
<comment type="caution">
    <text evidence="7">The sequence shown here is derived from an EMBL/GenBank/DDBJ whole genome shotgun (WGS) entry which is preliminary data.</text>
</comment>
<proteinExistence type="inferred from homology"/>
<dbReference type="GO" id="GO:0003857">
    <property type="term" value="F:(3S)-3-hydroxyacyl-CoA dehydrogenase (NAD+) activity"/>
    <property type="evidence" value="ECO:0007669"/>
    <property type="project" value="UniProtKB-EC"/>
</dbReference>
<keyword evidence="3 7" id="KW-0560">Oxidoreductase</keyword>
<evidence type="ECO:0000259" key="6">
    <source>
        <dbReference type="Pfam" id="PF02737"/>
    </source>
</evidence>
<dbReference type="PANTHER" id="PTHR48075:SF5">
    <property type="entry name" value="3-HYDROXYBUTYRYL-COA DEHYDROGENASE"/>
    <property type="match status" value="1"/>
</dbReference>
<dbReference type="PANTHER" id="PTHR48075">
    <property type="entry name" value="3-HYDROXYACYL-COA DEHYDROGENASE FAMILY PROTEIN"/>
    <property type="match status" value="1"/>
</dbReference>
<dbReference type="RefSeq" id="WP_380029730.1">
    <property type="nucleotide sequence ID" value="NZ_JBHSHC010000158.1"/>
</dbReference>
<protein>
    <submittedName>
        <fullName evidence="7">3-hydroxyacyl-CoA dehydrogenase family protein</fullName>
        <ecNumber evidence="7">1.1.1.35</ecNumber>
    </submittedName>
</protein>
<dbReference type="InterPro" id="IPR013328">
    <property type="entry name" value="6PGD_dom2"/>
</dbReference>
<feature type="domain" description="3-hydroxyacyl-CoA dehydrogenase NAD binding" evidence="6">
    <location>
        <begin position="8"/>
        <end position="187"/>
    </location>
</feature>
<sequence>MTADKIQKILVVGAGAMGSQIAMVCALAGYQVTLQDVSNESLLKAKDALQGHMKRRVEKGRLTQAQVDEAFARLTFADNLEQVAREADFVIEAIIEKLDVKRELFSELDRLTPAHAILATNSSTIVSSKVADATKRPDRVCNMHFFNPALVMELVEVVRNPHTSQETVDTTIELTRKIGKIPIVLQKEISGFVANRILGAMMDEAVSLYEQGIASVEDIDLACLKALNHPIGPFALMDLTGIDVNYYVRMQRMEETGNPEAGPKKAVIEKFEKGELGRKTGKGWYDYTNSSQNTGRTAPAAVGAKEGQA</sequence>
<dbReference type="SUPFAM" id="SSF51735">
    <property type="entry name" value="NAD(P)-binding Rossmann-fold domains"/>
    <property type="match status" value="1"/>
</dbReference>
<dbReference type="Pfam" id="PF00725">
    <property type="entry name" value="3HCDH"/>
    <property type="match status" value="1"/>
</dbReference>
<dbReference type="InterPro" id="IPR006176">
    <property type="entry name" value="3-OHacyl-CoA_DH_NAD-bd"/>
</dbReference>
<dbReference type="EC" id="1.1.1.35" evidence="7"/>
<feature type="region of interest" description="Disordered" evidence="4">
    <location>
        <begin position="282"/>
        <end position="309"/>
    </location>
</feature>
<dbReference type="InterPro" id="IPR036291">
    <property type="entry name" value="NAD(P)-bd_dom_sf"/>
</dbReference>